<organism evidence="1 2">
    <name type="scientific">Candidatus Blautia gallistercoris</name>
    <dbReference type="NCBI Taxonomy" id="2838490"/>
    <lineage>
        <taxon>Bacteria</taxon>
        <taxon>Bacillati</taxon>
        <taxon>Bacillota</taxon>
        <taxon>Clostridia</taxon>
        <taxon>Lachnospirales</taxon>
        <taxon>Lachnospiraceae</taxon>
        <taxon>Blautia</taxon>
    </lineage>
</organism>
<accession>A0A9D1WI77</accession>
<reference evidence="1" key="1">
    <citation type="journal article" date="2021" name="PeerJ">
        <title>Extensive microbial diversity within the chicken gut microbiome revealed by metagenomics and culture.</title>
        <authorList>
            <person name="Gilroy R."/>
            <person name="Ravi A."/>
            <person name="Getino M."/>
            <person name="Pursley I."/>
            <person name="Horton D.L."/>
            <person name="Alikhan N.F."/>
            <person name="Baker D."/>
            <person name="Gharbi K."/>
            <person name="Hall N."/>
            <person name="Watson M."/>
            <person name="Adriaenssens E.M."/>
            <person name="Foster-Nyarko E."/>
            <person name="Jarju S."/>
            <person name="Secka A."/>
            <person name="Antonio M."/>
            <person name="Oren A."/>
            <person name="Chaudhuri R.R."/>
            <person name="La Ragione R."/>
            <person name="Hildebrand F."/>
            <person name="Pallen M.J."/>
        </authorList>
    </citation>
    <scope>NUCLEOTIDE SEQUENCE</scope>
    <source>
        <strain evidence="1">ChiSjej1B19-8411</strain>
    </source>
</reference>
<proteinExistence type="predicted"/>
<reference evidence="1" key="2">
    <citation type="submission" date="2021-04" db="EMBL/GenBank/DDBJ databases">
        <authorList>
            <person name="Gilroy R."/>
        </authorList>
    </citation>
    <scope>NUCLEOTIDE SEQUENCE</scope>
    <source>
        <strain evidence="1">ChiSjej1B19-8411</strain>
    </source>
</reference>
<dbReference type="AlphaFoldDB" id="A0A9D1WI77"/>
<protein>
    <submittedName>
        <fullName evidence="1">Uncharacterized protein</fullName>
    </submittedName>
</protein>
<evidence type="ECO:0000313" key="2">
    <source>
        <dbReference type="Proteomes" id="UP000886817"/>
    </source>
</evidence>
<gene>
    <name evidence="1" type="ORF">IAA45_02775</name>
</gene>
<dbReference type="Proteomes" id="UP000886817">
    <property type="component" value="Unassembled WGS sequence"/>
</dbReference>
<evidence type="ECO:0000313" key="1">
    <source>
        <dbReference type="EMBL" id="HIX58622.1"/>
    </source>
</evidence>
<comment type="caution">
    <text evidence="1">The sequence shown here is derived from an EMBL/GenBank/DDBJ whole genome shotgun (WGS) entry which is preliminary data.</text>
</comment>
<sequence length="67" mass="7891">MKPKADNKKNPYQICYDNYMNTNADTECTGLLYQPAHNHEEWENSHEIFNFYPGHKNPSRLSGTEEK</sequence>
<dbReference type="EMBL" id="DXEX01000066">
    <property type="protein sequence ID" value="HIX58622.1"/>
    <property type="molecule type" value="Genomic_DNA"/>
</dbReference>
<name>A0A9D1WI77_9FIRM</name>